<dbReference type="AlphaFoldDB" id="A0A238H3J3"/>
<dbReference type="RefSeq" id="WP_089340204.1">
    <property type="nucleotide sequence ID" value="NZ_FXAN01000045.1"/>
</dbReference>
<dbReference type="GO" id="GO:0016874">
    <property type="term" value="F:ligase activity"/>
    <property type="evidence" value="ECO:0007669"/>
    <property type="project" value="UniProtKB-KW"/>
</dbReference>
<dbReference type="InterPro" id="IPR013815">
    <property type="entry name" value="ATP_grasp_subdomain_1"/>
</dbReference>
<dbReference type="Gene3D" id="3.30.1490.20">
    <property type="entry name" value="ATP-grasp fold, A domain"/>
    <property type="match status" value="1"/>
</dbReference>
<dbReference type="GO" id="GO:0046872">
    <property type="term" value="F:metal ion binding"/>
    <property type="evidence" value="ECO:0007669"/>
    <property type="project" value="InterPro"/>
</dbReference>
<organism evidence="6 7">
    <name type="scientific">Burkholderia singularis</name>
    <dbReference type="NCBI Taxonomy" id="1503053"/>
    <lineage>
        <taxon>Bacteria</taxon>
        <taxon>Pseudomonadati</taxon>
        <taxon>Pseudomonadota</taxon>
        <taxon>Betaproteobacteria</taxon>
        <taxon>Burkholderiales</taxon>
        <taxon>Burkholderiaceae</taxon>
        <taxon>Burkholderia</taxon>
        <taxon>pseudomallei group</taxon>
    </lineage>
</organism>
<dbReference type="PANTHER" id="PTHR43585:SF2">
    <property type="entry name" value="ATP-GRASP ENZYME FSQD"/>
    <property type="match status" value="1"/>
</dbReference>
<proteinExistence type="predicted"/>
<dbReference type="GO" id="GO:0005524">
    <property type="term" value="F:ATP binding"/>
    <property type="evidence" value="ECO:0007669"/>
    <property type="project" value="UniProtKB-UniRule"/>
</dbReference>
<accession>A0A238H3J3</accession>
<evidence type="ECO:0000313" key="6">
    <source>
        <dbReference type="EMBL" id="SMF99810.1"/>
    </source>
</evidence>
<keyword evidence="1" id="KW-0436">Ligase</keyword>
<keyword evidence="2 4" id="KW-0547">Nucleotide-binding</keyword>
<dbReference type="InterPro" id="IPR052032">
    <property type="entry name" value="ATP-dep_AA_Ligase"/>
</dbReference>
<protein>
    <recommendedName>
        <fullName evidence="5">ATP-grasp domain-containing protein</fullName>
    </recommendedName>
</protein>
<evidence type="ECO:0000256" key="1">
    <source>
        <dbReference type="ARBA" id="ARBA00022598"/>
    </source>
</evidence>
<evidence type="ECO:0000256" key="4">
    <source>
        <dbReference type="PROSITE-ProRule" id="PRU00409"/>
    </source>
</evidence>
<dbReference type="Gene3D" id="3.40.50.20">
    <property type="match status" value="1"/>
</dbReference>
<dbReference type="EMBL" id="FXAN01000045">
    <property type="protein sequence ID" value="SMF99810.1"/>
    <property type="molecule type" value="Genomic_DNA"/>
</dbReference>
<dbReference type="InterPro" id="IPR011761">
    <property type="entry name" value="ATP-grasp"/>
</dbReference>
<feature type="domain" description="ATP-grasp" evidence="5">
    <location>
        <begin position="120"/>
        <end position="323"/>
    </location>
</feature>
<evidence type="ECO:0000259" key="5">
    <source>
        <dbReference type="PROSITE" id="PS50975"/>
    </source>
</evidence>
<keyword evidence="3 4" id="KW-0067">ATP-binding</keyword>
<dbReference type="PANTHER" id="PTHR43585">
    <property type="entry name" value="FUMIPYRROLE BIOSYNTHESIS PROTEIN C"/>
    <property type="match status" value="1"/>
</dbReference>
<evidence type="ECO:0000313" key="7">
    <source>
        <dbReference type="Proteomes" id="UP000198460"/>
    </source>
</evidence>
<evidence type="ECO:0000256" key="2">
    <source>
        <dbReference type="ARBA" id="ARBA00022741"/>
    </source>
</evidence>
<dbReference type="Proteomes" id="UP000198460">
    <property type="component" value="Unassembled WGS sequence"/>
</dbReference>
<evidence type="ECO:0000256" key="3">
    <source>
        <dbReference type="ARBA" id="ARBA00022840"/>
    </source>
</evidence>
<dbReference type="Gene3D" id="3.30.470.20">
    <property type="entry name" value="ATP-grasp fold, B domain"/>
    <property type="match status" value="1"/>
</dbReference>
<name>A0A238H3J3_9BURK</name>
<dbReference type="PROSITE" id="PS50975">
    <property type="entry name" value="ATP_GRASP"/>
    <property type="match status" value="1"/>
</dbReference>
<reference evidence="6 7" key="1">
    <citation type="submission" date="2017-04" db="EMBL/GenBank/DDBJ databases">
        <authorList>
            <person name="Afonso C.L."/>
            <person name="Miller P.J."/>
            <person name="Scott M.A."/>
            <person name="Spackman E."/>
            <person name="Goraichik I."/>
            <person name="Dimitrov K.M."/>
            <person name="Suarez D.L."/>
            <person name="Swayne D.E."/>
        </authorList>
    </citation>
    <scope>NUCLEOTIDE SEQUENCE [LARGE SCALE GENOMIC DNA]</scope>
    <source>
        <strain evidence="6">LMG 28154</strain>
    </source>
</reference>
<dbReference type="SUPFAM" id="SSF56059">
    <property type="entry name" value="Glutathione synthetase ATP-binding domain-like"/>
    <property type="match status" value="1"/>
</dbReference>
<gene>
    <name evidence="6" type="ORF">BSIN_2997</name>
</gene>
<dbReference type="Pfam" id="PF13535">
    <property type="entry name" value="ATP-grasp_4"/>
    <property type="match status" value="1"/>
</dbReference>
<sequence length="427" mass="46221">MAHLVFVETTRPGLQALEAAKRFGHTVSLITSGKFDWLLDDTAKGERKRLVDFTWQAADTQNADAVHAALTACAAEHRVDTVLSALHMCALPAAIAAERAKLRGTSVAGIQNARNKATCRDLLSAAGVPCVKYAFVTSLDAARHALTRIGYPAIVKPATGMGKILTSVVHDDAGLAAHFEQAVREFDALEDGLKDEVSLAFIIEEIALGPLFSIEVAASAHGEWAPLAIVRRKTGRHNPILEMGSTIPSGLSDEQYAAAADYAIRVVRTLGLDLGIFHVEFIYTHDGPQLVEVNPRIAGGSIPDLIRASSGVNLFELLVRVYLGERLNIERLPTLTAASHSFIAAERDCVVRDDLPADWFDAFLPRLHSGSSDIRAGMALRKMDNNYGVHGVVRMTADNYTDVVRQVAQVHADVERVLGIKLVEIND</sequence>